<sequence>MLTLCLYLAAGFAEIAGCFAFWAWLRLDRSIWWIIPGLFSLVLFAFILTRIDSDSAGRAYAAYGGVYITASLIWMRLFEGRSPDRWELAGAAICLCGAALILWGPRST</sequence>
<accession>A0ABQ1LM99</accession>
<comment type="subcellular location">
    <subcellularLocation>
        <location evidence="5">Cell membrane</location>
        <topology evidence="5">Multi-pass membrane protein</topology>
    </subcellularLocation>
</comment>
<evidence type="ECO:0000256" key="3">
    <source>
        <dbReference type="ARBA" id="ARBA00022989"/>
    </source>
</evidence>
<evidence type="ECO:0000256" key="4">
    <source>
        <dbReference type="ARBA" id="ARBA00023136"/>
    </source>
</evidence>
<gene>
    <name evidence="6" type="ORF">GCM10007207_08320</name>
</gene>
<proteinExistence type="inferred from homology"/>
<dbReference type="RefSeq" id="WP_188425540.1">
    <property type="nucleotide sequence ID" value="NZ_BMCH01000002.1"/>
</dbReference>
<evidence type="ECO:0000256" key="1">
    <source>
        <dbReference type="ARBA" id="ARBA00022475"/>
    </source>
</evidence>
<evidence type="ECO:0000256" key="5">
    <source>
        <dbReference type="HAMAP-Rule" id="MF_00010"/>
    </source>
</evidence>
<dbReference type="HAMAP" id="MF_00010">
    <property type="entry name" value="UPF0060"/>
    <property type="match status" value="1"/>
</dbReference>
<comment type="caution">
    <text evidence="6">The sequence shown here is derived from an EMBL/GenBank/DDBJ whole genome shotgun (WGS) entry which is preliminary data.</text>
</comment>
<evidence type="ECO:0000313" key="7">
    <source>
        <dbReference type="Proteomes" id="UP000637769"/>
    </source>
</evidence>
<dbReference type="EMBL" id="BMCH01000002">
    <property type="protein sequence ID" value="GGC25264.1"/>
    <property type="molecule type" value="Genomic_DNA"/>
</dbReference>
<keyword evidence="3 5" id="KW-1133">Transmembrane helix</keyword>
<dbReference type="SUPFAM" id="SSF103481">
    <property type="entry name" value="Multidrug resistance efflux transporter EmrE"/>
    <property type="match status" value="1"/>
</dbReference>
<evidence type="ECO:0000256" key="2">
    <source>
        <dbReference type="ARBA" id="ARBA00022692"/>
    </source>
</evidence>
<evidence type="ECO:0000313" key="6">
    <source>
        <dbReference type="EMBL" id="GGC25264.1"/>
    </source>
</evidence>
<keyword evidence="2 5" id="KW-0812">Transmembrane</keyword>
<feature type="transmembrane region" description="Helical" evidence="5">
    <location>
        <begin position="89"/>
        <end position="105"/>
    </location>
</feature>
<keyword evidence="1 5" id="KW-1003">Cell membrane</keyword>
<comment type="similarity">
    <text evidence="5">Belongs to the UPF0060 family.</text>
</comment>
<keyword evidence="4 5" id="KW-0472">Membrane</keyword>
<dbReference type="NCBIfam" id="NF002586">
    <property type="entry name" value="PRK02237.1"/>
    <property type="match status" value="1"/>
</dbReference>
<organism evidence="6 7">
    <name type="scientific">Asaia siamensis</name>
    <dbReference type="NCBI Taxonomy" id="110479"/>
    <lineage>
        <taxon>Bacteria</taxon>
        <taxon>Pseudomonadati</taxon>
        <taxon>Pseudomonadota</taxon>
        <taxon>Alphaproteobacteria</taxon>
        <taxon>Acetobacterales</taxon>
        <taxon>Acetobacteraceae</taxon>
        <taxon>Asaia</taxon>
    </lineage>
</organism>
<dbReference type="PANTHER" id="PTHR36116:SF1">
    <property type="entry name" value="UPF0060 MEMBRANE PROTEIN YNFA"/>
    <property type="match status" value="1"/>
</dbReference>
<dbReference type="Pfam" id="PF02694">
    <property type="entry name" value="UPF0060"/>
    <property type="match status" value="1"/>
</dbReference>
<protein>
    <submittedName>
        <fullName evidence="6">UPF0060 membrane protein</fullName>
    </submittedName>
</protein>
<keyword evidence="7" id="KW-1185">Reference proteome</keyword>
<dbReference type="Proteomes" id="UP000637769">
    <property type="component" value="Unassembled WGS sequence"/>
</dbReference>
<dbReference type="InterPro" id="IPR037185">
    <property type="entry name" value="EmrE-like"/>
</dbReference>
<feature type="transmembrane region" description="Helical" evidence="5">
    <location>
        <begin position="30"/>
        <end position="48"/>
    </location>
</feature>
<feature type="transmembrane region" description="Helical" evidence="5">
    <location>
        <begin position="60"/>
        <end position="77"/>
    </location>
</feature>
<name>A0ABQ1LM99_9PROT</name>
<dbReference type="InterPro" id="IPR003844">
    <property type="entry name" value="UPF0060"/>
</dbReference>
<reference evidence="7" key="1">
    <citation type="journal article" date="2019" name="Int. J. Syst. Evol. Microbiol.">
        <title>The Global Catalogue of Microorganisms (GCM) 10K type strain sequencing project: providing services to taxonomists for standard genome sequencing and annotation.</title>
        <authorList>
            <consortium name="The Broad Institute Genomics Platform"/>
            <consortium name="The Broad Institute Genome Sequencing Center for Infectious Disease"/>
            <person name="Wu L."/>
            <person name="Ma J."/>
        </authorList>
    </citation>
    <scope>NUCLEOTIDE SEQUENCE [LARGE SCALE GENOMIC DNA]</scope>
    <source>
        <strain evidence="7">CCM 7132</strain>
    </source>
</reference>
<dbReference type="PANTHER" id="PTHR36116">
    <property type="entry name" value="UPF0060 MEMBRANE PROTEIN YNFA"/>
    <property type="match status" value="1"/>
</dbReference>